<dbReference type="NCBIfam" id="TIGR00027">
    <property type="entry name" value="mthyl_TIGR00027"/>
    <property type="match status" value="1"/>
</dbReference>
<evidence type="ECO:0000256" key="3">
    <source>
        <dbReference type="ARBA" id="ARBA00022679"/>
    </source>
</evidence>
<dbReference type="InterPro" id="IPR011610">
    <property type="entry name" value="SAM_mthyl_Trfase_ML2640-like"/>
</dbReference>
<dbReference type="AlphaFoldDB" id="K2RV99"/>
<protein>
    <recommendedName>
        <fullName evidence="6">Methyltransferase</fullName>
    </recommendedName>
</protein>
<dbReference type="PANTHER" id="PTHR43619:SF2">
    <property type="entry name" value="S-ADENOSYL-L-METHIONINE-DEPENDENT METHYLTRANSFERASES SUPERFAMILY PROTEIN"/>
    <property type="match status" value="1"/>
</dbReference>
<evidence type="ECO:0000256" key="2">
    <source>
        <dbReference type="ARBA" id="ARBA00022603"/>
    </source>
</evidence>
<gene>
    <name evidence="4" type="ORF">A994_00425</name>
</gene>
<keyword evidence="5" id="KW-1185">Reference proteome</keyword>
<dbReference type="Gene3D" id="3.40.50.150">
    <property type="entry name" value="Vaccinia Virus protein VP39"/>
    <property type="match status" value="1"/>
</dbReference>
<comment type="caution">
    <text evidence="4">The sequence shown here is derived from an EMBL/GenBank/DDBJ whole genome shotgun (WGS) entry which is preliminary data.</text>
</comment>
<keyword evidence="2" id="KW-0489">Methyltransferase</keyword>
<organism evidence="4 5">
    <name type="scientific">Methanobacterium formicicum (strain DSM 3637 / PP1)</name>
    <dbReference type="NCBI Taxonomy" id="1204725"/>
    <lineage>
        <taxon>Archaea</taxon>
        <taxon>Methanobacteriati</taxon>
        <taxon>Methanobacteriota</taxon>
        <taxon>Methanomada group</taxon>
        <taxon>Methanobacteria</taxon>
        <taxon>Methanobacteriales</taxon>
        <taxon>Methanobacteriaceae</taxon>
        <taxon>Methanobacterium</taxon>
    </lineage>
</organism>
<dbReference type="InterPro" id="IPR007213">
    <property type="entry name" value="Ppm1/Ppm2/Tcmp"/>
</dbReference>
<dbReference type="PANTHER" id="PTHR43619">
    <property type="entry name" value="S-ADENOSYL-L-METHIONINE-DEPENDENT METHYLTRANSFERASE YKTD-RELATED"/>
    <property type="match status" value="1"/>
</dbReference>
<evidence type="ECO:0000256" key="1">
    <source>
        <dbReference type="ARBA" id="ARBA00008138"/>
    </source>
</evidence>
<reference evidence="4 5" key="1">
    <citation type="journal article" date="2012" name="J. Bacteriol.">
        <title>Draft genome sequence of Methanobacterium formicicum DSM 3637, an archaebacterium isolated from the methane producer amoeba Pelomyxa palustris.</title>
        <authorList>
            <person name="Gutierrez G."/>
        </authorList>
    </citation>
    <scope>NUCLEOTIDE SEQUENCE [LARGE SCALE GENOMIC DNA]</scope>
    <source>
        <strain evidence="5">DSM 3637 / PP1</strain>
    </source>
</reference>
<proteinExistence type="inferred from homology"/>
<dbReference type="InterPro" id="IPR029063">
    <property type="entry name" value="SAM-dependent_MTases_sf"/>
</dbReference>
<evidence type="ECO:0000313" key="5">
    <source>
        <dbReference type="Proteomes" id="UP000007360"/>
    </source>
</evidence>
<dbReference type="GO" id="GO:0032259">
    <property type="term" value="P:methylation"/>
    <property type="evidence" value="ECO:0007669"/>
    <property type="project" value="UniProtKB-KW"/>
</dbReference>
<keyword evidence="3" id="KW-0808">Transferase</keyword>
<name>K2RV99_METFP</name>
<dbReference type="RefSeq" id="WP_004029261.1">
    <property type="nucleotide sequence ID" value="NZ_AMPO01000001.1"/>
</dbReference>
<dbReference type="PATRIC" id="fig|1204725.3.peg.84"/>
<dbReference type="EMBL" id="AMPO01000001">
    <property type="protein sequence ID" value="EKF86705.1"/>
    <property type="molecule type" value="Genomic_DNA"/>
</dbReference>
<dbReference type="GO" id="GO:0008168">
    <property type="term" value="F:methyltransferase activity"/>
    <property type="evidence" value="ECO:0007669"/>
    <property type="project" value="UniProtKB-KW"/>
</dbReference>
<comment type="similarity">
    <text evidence="1">Belongs to the UPF0677 family.</text>
</comment>
<sequence length="298" mass="34049">MEKNQIKANREGPSQMAEGIAMQRFGESSKGENERICYDPYAIHFIRPEIIEFGKKHPEEAKKLIENTERLFPGLSSSIMARVRYFDDFVKKSVADGLKQLVILGAGYDTRAYRIEELKKNVNIFEMDHPNTQGFKIEKIKEIFGSTPENVVYVPVDFEKEKIGEKLFENGFISSKKTLFILEGLVMYIPPESVAEIFSFITENSAKGSGVIFDYYPQSVIDGTCKLEIGQNIRNHLIKIGEPLQFGIKEGEIENFLKEFGFSSIENVTSEDYKKAYFQGKNENRDVCELLYFAHAVV</sequence>
<dbReference type="SUPFAM" id="SSF53335">
    <property type="entry name" value="S-adenosyl-L-methionine-dependent methyltransferases"/>
    <property type="match status" value="1"/>
</dbReference>
<dbReference type="Proteomes" id="UP000007360">
    <property type="component" value="Unassembled WGS sequence"/>
</dbReference>
<evidence type="ECO:0008006" key="6">
    <source>
        <dbReference type="Google" id="ProtNLM"/>
    </source>
</evidence>
<dbReference type="Pfam" id="PF04072">
    <property type="entry name" value="LCM"/>
    <property type="match status" value="1"/>
</dbReference>
<evidence type="ECO:0000313" key="4">
    <source>
        <dbReference type="EMBL" id="EKF86705.1"/>
    </source>
</evidence>
<accession>K2RV99</accession>